<name>A0AAD5VAH8_9APHY</name>
<dbReference type="GO" id="GO:0006281">
    <property type="term" value="P:DNA repair"/>
    <property type="evidence" value="ECO:0007669"/>
    <property type="project" value="UniProtKB-KW"/>
</dbReference>
<accession>A0AAD5VAH8</accession>
<evidence type="ECO:0000313" key="4">
    <source>
        <dbReference type="EMBL" id="KAJ3490174.1"/>
    </source>
</evidence>
<sequence>MEHFNKWPGAEHRMFDGGQYEEAISWTQASPGAQASFHPSTFLPEEASEEPGVELSDEQRDVIAMILNDQNVFFTGSAGTGKSVLLRQIIRICQRRYSQLGLSDASLAITASTGLAAVNIGGGTLHSWAGIGLGKEPLGELIQTFLGEEEWRRRKRKAWNTPEQREMFSEAGIVFDPEDQKEEIEEISPRKPKALQDSKRPQNGETIRVKGQPRLLVLSGDFLQLPPVNIGAQRVLYAFQASAWSRCIDKPIFLTKVFRQKDPEFVDMLNNIRKGRLDPQTVERIRSLARPVMYNDNIEPCDLFPTREEAKRCNKNRLSELPTQRRIFKATDVLAYNRKQKRLYTTGEVFQGLDTLPVRGLIELKVDAQVMLVKNLVPKVLVNGSMGRVRGFMSGPEAQLNGIKLAVTEQKEAKTRNQHDPWKFHGSEETERQWPVVEFEGGHIRLCVPETFDINDHEGRVRATRHQVPLNLAWALSIHKSQGQTLQRVRINLERVFANGQAYVALSRATSMDTLQVTNFHPKKVTANQYVLEWMRQQQ</sequence>
<comment type="caution">
    <text evidence="4">The sequence shown here is derived from an EMBL/GenBank/DDBJ whole genome shotgun (WGS) entry which is preliminary data.</text>
</comment>
<dbReference type="GO" id="GO:0016787">
    <property type="term" value="F:hydrolase activity"/>
    <property type="evidence" value="ECO:0007669"/>
    <property type="project" value="UniProtKB-KW"/>
</dbReference>
<dbReference type="PANTHER" id="PTHR47642">
    <property type="entry name" value="ATP-DEPENDENT DNA HELICASE"/>
    <property type="match status" value="1"/>
</dbReference>
<dbReference type="Pfam" id="PF05970">
    <property type="entry name" value="PIF1"/>
    <property type="match status" value="1"/>
</dbReference>
<dbReference type="InterPro" id="IPR027417">
    <property type="entry name" value="P-loop_NTPase"/>
</dbReference>
<dbReference type="GO" id="GO:0043139">
    <property type="term" value="F:5'-3' DNA helicase activity"/>
    <property type="evidence" value="ECO:0007669"/>
    <property type="project" value="UniProtKB-EC"/>
</dbReference>
<gene>
    <name evidence="4" type="ORF">NLI96_g1609</name>
</gene>
<keyword evidence="1" id="KW-0234">DNA repair</keyword>
<feature type="region of interest" description="Disordered" evidence="2">
    <location>
        <begin position="185"/>
        <end position="206"/>
    </location>
</feature>
<dbReference type="GO" id="GO:0000723">
    <property type="term" value="P:telomere maintenance"/>
    <property type="evidence" value="ECO:0007669"/>
    <property type="project" value="InterPro"/>
</dbReference>
<evidence type="ECO:0000256" key="2">
    <source>
        <dbReference type="SAM" id="MobiDB-lite"/>
    </source>
</evidence>
<evidence type="ECO:0000313" key="5">
    <source>
        <dbReference type="Proteomes" id="UP001212997"/>
    </source>
</evidence>
<dbReference type="GO" id="GO:0006310">
    <property type="term" value="P:DNA recombination"/>
    <property type="evidence" value="ECO:0007669"/>
    <property type="project" value="UniProtKB-KW"/>
</dbReference>
<feature type="domain" description="DNA helicase Pif1-like DEAD-box helicase" evidence="3">
    <location>
        <begin position="55"/>
        <end position="138"/>
    </location>
</feature>
<keyword evidence="1" id="KW-0378">Hydrolase</keyword>
<dbReference type="SUPFAM" id="SSF52540">
    <property type="entry name" value="P-loop containing nucleoside triphosphate hydrolases"/>
    <property type="match status" value="2"/>
</dbReference>
<dbReference type="AlphaFoldDB" id="A0AAD5VAH8"/>
<keyword evidence="1" id="KW-0347">Helicase</keyword>
<keyword evidence="1" id="KW-0227">DNA damage</keyword>
<keyword evidence="1" id="KW-0233">DNA recombination</keyword>
<dbReference type="EC" id="5.6.2.3" evidence="1"/>
<comment type="similarity">
    <text evidence="1">Belongs to the helicase family.</text>
</comment>
<dbReference type="Gene3D" id="3.40.50.300">
    <property type="entry name" value="P-loop containing nucleotide triphosphate hydrolases"/>
    <property type="match status" value="1"/>
</dbReference>
<dbReference type="GO" id="GO:0005524">
    <property type="term" value="F:ATP binding"/>
    <property type="evidence" value="ECO:0007669"/>
    <property type="project" value="UniProtKB-KW"/>
</dbReference>
<comment type="cofactor">
    <cofactor evidence="1">
        <name>Mg(2+)</name>
        <dbReference type="ChEBI" id="CHEBI:18420"/>
    </cofactor>
</comment>
<dbReference type="Proteomes" id="UP001212997">
    <property type="component" value="Unassembled WGS sequence"/>
</dbReference>
<protein>
    <recommendedName>
        <fullName evidence="1">ATP-dependent DNA helicase</fullName>
        <ecNumber evidence="1">5.6.2.3</ecNumber>
    </recommendedName>
</protein>
<organism evidence="4 5">
    <name type="scientific">Meripilus lineatus</name>
    <dbReference type="NCBI Taxonomy" id="2056292"/>
    <lineage>
        <taxon>Eukaryota</taxon>
        <taxon>Fungi</taxon>
        <taxon>Dikarya</taxon>
        <taxon>Basidiomycota</taxon>
        <taxon>Agaricomycotina</taxon>
        <taxon>Agaricomycetes</taxon>
        <taxon>Polyporales</taxon>
        <taxon>Meripilaceae</taxon>
        <taxon>Meripilus</taxon>
    </lineage>
</organism>
<keyword evidence="1" id="KW-0067">ATP-binding</keyword>
<comment type="catalytic activity">
    <reaction evidence="1">
        <text>ATP + H2O = ADP + phosphate + H(+)</text>
        <dbReference type="Rhea" id="RHEA:13065"/>
        <dbReference type="ChEBI" id="CHEBI:15377"/>
        <dbReference type="ChEBI" id="CHEBI:15378"/>
        <dbReference type="ChEBI" id="CHEBI:30616"/>
        <dbReference type="ChEBI" id="CHEBI:43474"/>
        <dbReference type="ChEBI" id="CHEBI:456216"/>
        <dbReference type="EC" id="5.6.2.3"/>
    </reaction>
</comment>
<dbReference type="InterPro" id="IPR010285">
    <property type="entry name" value="DNA_helicase_pif1-like_DEAD"/>
</dbReference>
<dbReference type="PANTHER" id="PTHR47642:SF7">
    <property type="entry name" value="ATP-DEPENDENT DNA HELICASE PIF1"/>
    <property type="match status" value="1"/>
</dbReference>
<dbReference type="InterPro" id="IPR051055">
    <property type="entry name" value="PIF1_helicase"/>
</dbReference>
<evidence type="ECO:0000256" key="1">
    <source>
        <dbReference type="RuleBase" id="RU363044"/>
    </source>
</evidence>
<reference evidence="4" key="1">
    <citation type="submission" date="2022-07" db="EMBL/GenBank/DDBJ databases">
        <title>Genome Sequence of Physisporinus lineatus.</title>
        <authorList>
            <person name="Buettner E."/>
        </authorList>
    </citation>
    <scope>NUCLEOTIDE SEQUENCE</scope>
    <source>
        <strain evidence="4">VT162</strain>
    </source>
</reference>
<evidence type="ECO:0000259" key="3">
    <source>
        <dbReference type="Pfam" id="PF05970"/>
    </source>
</evidence>
<keyword evidence="1" id="KW-0547">Nucleotide-binding</keyword>
<proteinExistence type="inferred from homology"/>
<keyword evidence="5" id="KW-1185">Reference proteome</keyword>
<dbReference type="EMBL" id="JANAWD010000032">
    <property type="protein sequence ID" value="KAJ3490174.1"/>
    <property type="molecule type" value="Genomic_DNA"/>
</dbReference>
<dbReference type="CDD" id="cd18809">
    <property type="entry name" value="SF1_C_RecD"/>
    <property type="match status" value="1"/>
</dbReference>